<reference evidence="1 2" key="1">
    <citation type="journal article" date="2018" name="Arch. Microbiol.">
        <title>New insights into the metabolic potential of the phototrophic purple bacterium Rhodopila globiformis DSM 161(T) from its draft genome sequence and evidence for a vanadium-dependent nitrogenase.</title>
        <authorList>
            <person name="Imhoff J.F."/>
            <person name="Rahn T."/>
            <person name="Kunzel S."/>
            <person name="Neulinger S.C."/>
        </authorList>
    </citation>
    <scope>NUCLEOTIDE SEQUENCE [LARGE SCALE GENOMIC DNA]</scope>
    <source>
        <strain evidence="1 2">DSM 16996</strain>
    </source>
</reference>
<dbReference type="Proteomes" id="UP000239089">
    <property type="component" value="Unassembled WGS sequence"/>
</dbReference>
<proteinExistence type="predicted"/>
<evidence type="ECO:0000313" key="1">
    <source>
        <dbReference type="EMBL" id="PPQ31002.1"/>
    </source>
</evidence>
<dbReference type="EMBL" id="NHSJ01000068">
    <property type="protein sequence ID" value="PPQ31002.1"/>
    <property type="molecule type" value="Genomic_DNA"/>
</dbReference>
<evidence type="ECO:0000313" key="2">
    <source>
        <dbReference type="Proteomes" id="UP000239089"/>
    </source>
</evidence>
<sequence length="80" mass="8821">MIAEYRRAQGAYNAALEIDEDHPDLSRLADEEDVALEALCAHPVASIDDVRAKSAALLEHVKYFALPEDCYTALLRSFAA</sequence>
<name>A0A2S6N8P6_9HYPH</name>
<comment type="caution">
    <text evidence="1">The sequence shown here is derived from an EMBL/GenBank/DDBJ whole genome shotgun (WGS) entry which is preliminary data.</text>
</comment>
<dbReference type="AlphaFoldDB" id="A0A2S6N8P6"/>
<gene>
    <name evidence="1" type="ORF">CCR94_10610</name>
</gene>
<organism evidence="1 2">
    <name type="scientific">Rhodoblastus sphagnicola</name>
    <dbReference type="NCBI Taxonomy" id="333368"/>
    <lineage>
        <taxon>Bacteria</taxon>
        <taxon>Pseudomonadati</taxon>
        <taxon>Pseudomonadota</taxon>
        <taxon>Alphaproteobacteria</taxon>
        <taxon>Hyphomicrobiales</taxon>
        <taxon>Rhodoblastaceae</taxon>
        <taxon>Rhodoblastus</taxon>
    </lineage>
</organism>
<protein>
    <submittedName>
        <fullName evidence="1">Uncharacterized protein</fullName>
    </submittedName>
</protein>
<keyword evidence="2" id="KW-1185">Reference proteome</keyword>
<accession>A0A2S6N8P6</accession>